<reference evidence="2" key="2">
    <citation type="submission" date="2021-08" db="EMBL/GenBank/DDBJ databases">
        <authorList>
            <person name="Tani A."/>
            <person name="Ola A."/>
            <person name="Ogura Y."/>
            <person name="Katsura K."/>
            <person name="Hayashi T."/>
        </authorList>
    </citation>
    <scope>NUCLEOTIDE SEQUENCE</scope>
    <source>
        <strain evidence="2">KCTC 52305</strain>
    </source>
</reference>
<keyword evidence="1" id="KW-0472">Membrane</keyword>
<reference evidence="2" key="1">
    <citation type="journal article" date="2021" name="Front. Microbiol.">
        <title>Comprehensive Comparative Genomics and Phenotyping of Methylobacterium Species.</title>
        <authorList>
            <person name="Alessa O."/>
            <person name="Ogura Y."/>
            <person name="Fujitani Y."/>
            <person name="Takami H."/>
            <person name="Hayashi T."/>
            <person name="Sahin N."/>
            <person name="Tani A."/>
        </authorList>
    </citation>
    <scope>NUCLEOTIDE SEQUENCE</scope>
    <source>
        <strain evidence="2">KCTC 52305</strain>
    </source>
</reference>
<keyword evidence="1" id="KW-1133">Transmembrane helix</keyword>
<keyword evidence="1" id="KW-0812">Transmembrane</keyword>
<evidence type="ECO:0000256" key="1">
    <source>
        <dbReference type="SAM" id="Phobius"/>
    </source>
</evidence>
<comment type="caution">
    <text evidence="2">The sequence shown here is derived from an EMBL/GenBank/DDBJ whole genome shotgun (WGS) entry which is preliminary data.</text>
</comment>
<feature type="transmembrane region" description="Helical" evidence="1">
    <location>
        <begin position="44"/>
        <end position="65"/>
    </location>
</feature>
<gene>
    <name evidence="2" type="ORF">OPKNFCMD_3555</name>
</gene>
<name>A0ABQ4R1R8_9HYPH</name>
<evidence type="ECO:0000313" key="2">
    <source>
        <dbReference type="EMBL" id="GJD50809.1"/>
    </source>
</evidence>
<sequence>MPFATATAAPPRLIAAPLTAVMVRAGFSKLSLARTARVTGVSSGVLAASLAMSATGAMTIVLASVSVSGAPAPVLPPSFVVIVSVTVPLKSAGLWVKTGAAAEVR</sequence>
<dbReference type="EMBL" id="BPQH01000011">
    <property type="protein sequence ID" value="GJD50809.1"/>
    <property type="molecule type" value="Genomic_DNA"/>
</dbReference>
<evidence type="ECO:0000313" key="3">
    <source>
        <dbReference type="Proteomes" id="UP001055167"/>
    </source>
</evidence>
<feature type="transmembrane region" description="Helical" evidence="1">
    <location>
        <begin position="77"/>
        <end position="96"/>
    </location>
</feature>
<accession>A0ABQ4R1R8</accession>
<proteinExistence type="predicted"/>
<keyword evidence="3" id="KW-1185">Reference proteome</keyword>
<protein>
    <submittedName>
        <fullName evidence="2">Uncharacterized protein</fullName>
    </submittedName>
</protein>
<dbReference type="Proteomes" id="UP001055167">
    <property type="component" value="Unassembled WGS sequence"/>
</dbReference>
<organism evidence="2 3">
    <name type="scientific">Methylobacterium crusticola</name>
    <dbReference type="NCBI Taxonomy" id="1697972"/>
    <lineage>
        <taxon>Bacteria</taxon>
        <taxon>Pseudomonadati</taxon>
        <taxon>Pseudomonadota</taxon>
        <taxon>Alphaproteobacteria</taxon>
        <taxon>Hyphomicrobiales</taxon>
        <taxon>Methylobacteriaceae</taxon>
        <taxon>Methylobacterium</taxon>
    </lineage>
</organism>